<dbReference type="GO" id="GO:0016746">
    <property type="term" value="F:acyltransferase activity"/>
    <property type="evidence" value="ECO:0007669"/>
    <property type="project" value="UniProtKB-KW"/>
</dbReference>
<sequence length="391" mass="41832">MTLPIPLIDVTGGPAERGYAYGKAAAERVARGVELYRRGMHSRGVAWTDALAAAGPCFGEIAATEPLLAEEMRGIAEGAGVPLEGVVIINARSEILHRMGRKVADVAEPGPGRAAQRAGAEDGCTGVVVLPEASADRRVIHAQNWDWMIEARETVVLLRLREGEHELLTFVEAGGLARCGLNSAGIAVTGNSLQSDVPLPERGLPMSLIRRKILAAASFAEALRAVYHSPRGCANNVLLSHAAGEAIDLETTPREVFWLPPADGLLTHANHFRSPGALARLFDKGVALYPDSLSREARLARLLRDRHGTLRATDVMSALLDRWGAPDSVLTLPQEEWPGIITGTTATIVMVPARGELFFCLEPEQNPVFHRAALTRHVPASPGATEPVIAE</sequence>
<dbReference type="InterPro" id="IPR047794">
    <property type="entry name" value="C45_proenzyme-like"/>
</dbReference>
<name>A0ABT7AIB4_9HYPH</name>
<organism evidence="2 3">
    <name type="scientific">Chelatococcus albus</name>
    <dbReference type="NCBI Taxonomy" id="3047466"/>
    <lineage>
        <taxon>Bacteria</taxon>
        <taxon>Pseudomonadati</taxon>
        <taxon>Pseudomonadota</taxon>
        <taxon>Alphaproteobacteria</taxon>
        <taxon>Hyphomicrobiales</taxon>
        <taxon>Chelatococcaceae</taxon>
        <taxon>Chelatococcus</taxon>
    </lineage>
</organism>
<dbReference type="Proteomes" id="UP001321492">
    <property type="component" value="Unassembled WGS sequence"/>
</dbReference>
<dbReference type="RefSeq" id="WP_283741108.1">
    <property type="nucleotide sequence ID" value="NZ_JASJEV010000007.1"/>
</dbReference>
<dbReference type="EMBL" id="JASJEV010000007">
    <property type="protein sequence ID" value="MDJ1159125.1"/>
    <property type="molecule type" value="Genomic_DNA"/>
</dbReference>
<feature type="domain" description="Peptidase C45 hydrolase" evidence="1">
    <location>
        <begin position="139"/>
        <end position="337"/>
    </location>
</feature>
<dbReference type="Gene3D" id="1.10.10.2120">
    <property type="match status" value="1"/>
</dbReference>
<keyword evidence="2" id="KW-0808">Transferase</keyword>
<dbReference type="InterPro" id="IPR047801">
    <property type="entry name" value="Peptidase_C45"/>
</dbReference>
<dbReference type="Gene3D" id="3.60.60.10">
    <property type="entry name" value="Penicillin V Acylase, Chain A"/>
    <property type="match status" value="1"/>
</dbReference>
<evidence type="ECO:0000313" key="3">
    <source>
        <dbReference type="Proteomes" id="UP001321492"/>
    </source>
</evidence>
<dbReference type="PANTHER" id="PTHR34180:SF1">
    <property type="entry name" value="BETA-ALANYL-DOPAMINE_CARCININE HYDROLASE"/>
    <property type="match status" value="1"/>
</dbReference>
<protein>
    <submittedName>
        <fullName evidence="2">C45 family autoproteolytic acyltransferase/hydrolase</fullName>
    </submittedName>
</protein>
<dbReference type="NCBIfam" id="NF040521">
    <property type="entry name" value="C45_proenzyme"/>
    <property type="match status" value="1"/>
</dbReference>
<evidence type="ECO:0000259" key="1">
    <source>
        <dbReference type="Pfam" id="PF03417"/>
    </source>
</evidence>
<evidence type="ECO:0000313" key="2">
    <source>
        <dbReference type="EMBL" id="MDJ1159125.1"/>
    </source>
</evidence>
<keyword evidence="2" id="KW-0012">Acyltransferase</keyword>
<reference evidence="2 3" key="1">
    <citation type="submission" date="2023-05" db="EMBL/GenBank/DDBJ databases">
        <title>Chelatococcus sp. nov., a moderately thermophilic bacterium isolated from hot spring microbial mat.</title>
        <authorList>
            <person name="Hu C.-J."/>
            <person name="Li W.-J."/>
        </authorList>
    </citation>
    <scope>NUCLEOTIDE SEQUENCE [LARGE SCALE GENOMIC DNA]</scope>
    <source>
        <strain evidence="2 3">SYSU G07232</strain>
    </source>
</reference>
<accession>A0ABT7AIB4</accession>
<keyword evidence="3" id="KW-1185">Reference proteome</keyword>
<dbReference type="PANTHER" id="PTHR34180">
    <property type="entry name" value="PEPTIDASE C45"/>
    <property type="match status" value="1"/>
</dbReference>
<dbReference type="Pfam" id="PF03417">
    <property type="entry name" value="AAT"/>
    <property type="match status" value="1"/>
</dbReference>
<gene>
    <name evidence="2" type="ORF">QNA08_12845</name>
</gene>
<proteinExistence type="predicted"/>
<dbReference type="InterPro" id="IPR005079">
    <property type="entry name" value="Peptidase_C45_hydrolase"/>
</dbReference>
<comment type="caution">
    <text evidence="2">The sequence shown here is derived from an EMBL/GenBank/DDBJ whole genome shotgun (WGS) entry which is preliminary data.</text>
</comment>